<organism evidence="1">
    <name type="scientific">Arundo donax</name>
    <name type="common">Giant reed</name>
    <name type="synonym">Donax arundinaceus</name>
    <dbReference type="NCBI Taxonomy" id="35708"/>
    <lineage>
        <taxon>Eukaryota</taxon>
        <taxon>Viridiplantae</taxon>
        <taxon>Streptophyta</taxon>
        <taxon>Embryophyta</taxon>
        <taxon>Tracheophyta</taxon>
        <taxon>Spermatophyta</taxon>
        <taxon>Magnoliopsida</taxon>
        <taxon>Liliopsida</taxon>
        <taxon>Poales</taxon>
        <taxon>Poaceae</taxon>
        <taxon>PACMAD clade</taxon>
        <taxon>Arundinoideae</taxon>
        <taxon>Arundineae</taxon>
        <taxon>Arundo</taxon>
    </lineage>
</organism>
<evidence type="ECO:0000313" key="1">
    <source>
        <dbReference type="EMBL" id="JAD16513.1"/>
    </source>
</evidence>
<reference evidence="1" key="2">
    <citation type="journal article" date="2015" name="Data Brief">
        <title>Shoot transcriptome of the giant reed, Arundo donax.</title>
        <authorList>
            <person name="Barrero R.A."/>
            <person name="Guerrero F.D."/>
            <person name="Moolhuijzen P."/>
            <person name="Goolsby J.A."/>
            <person name="Tidwell J."/>
            <person name="Bellgard S.E."/>
            <person name="Bellgard M.I."/>
        </authorList>
    </citation>
    <scope>NUCLEOTIDE SEQUENCE</scope>
    <source>
        <tissue evidence="1">Shoot tissue taken approximately 20 cm above the soil surface</tissue>
    </source>
</reference>
<protein>
    <submittedName>
        <fullName evidence="1">Uncharacterized protein</fullName>
    </submittedName>
</protein>
<reference evidence="1" key="1">
    <citation type="submission" date="2014-09" db="EMBL/GenBank/DDBJ databases">
        <authorList>
            <person name="Magalhaes I.L.F."/>
            <person name="Oliveira U."/>
            <person name="Santos F.R."/>
            <person name="Vidigal T.H.D.A."/>
            <person name="Brescovit A.D."/>
            <person name="Santos A.J."/>
        </authorList>
    </citation>
    <scope>NUCLEOTIDE SEQUENCE</scope>
    <source>
        <tissue evidence="1">Shoot tissue taken approximately 20 cm above the soil surface</tissue>
    </source>
</reference>
<accession>A0A0A9LBL9</accession>
<proteinExistence type="predicted"/>
<dbReference type="AlphaFoldDB" id="A0A0A9LBL9"/>
<name>A0A0A9LBL9_ARUDO</name>
<dbReference type="EMBL" id="GBRH01281382">
    <property type="protein sequence ID" value="JAD16513.1"/>
    <property type="molecule type" value="Transcribed_RNA"/>
</dbReference>
<sequence length="21" mass="2708">MRRIRVSLKLQQRSQRKHQMQ</sequence>